<evidence type="ECO:0008006" key="2">
    <source>
        <dbReference type="Google" id="ProtNLM"/>
    </source>
</evidence>
<dbReference type="SUPFAM" id="SSF69322">
    <property type="entry name" value="Tricorn protease domain 2"/>
    <property type="match status" value="1"/>
</dbReference>
<dbReference type="EMBL" id="UINC01000044">
    <property type="protein sequence ID" value="SUZ47956.1"/>
    <property type="molecule type" value="Genomic_DNA"/>
</dbReference>
<organism evidence="1">
    <name type="scientific">marine metagenome</name>
    <dbReference type="NCBI Taxonomy" id="408172"/>
    <lineage>
        <taxon>unclassified sequences</taxon>
        <taxon>metagenomes</taxon>
        <taxon>ecological metagenomes</taxon>
    </lineage>
</organism>
<reference evidence="1" key="1">
    <citation type="submission" date="2018-05" db="EMBL/GenBank/DDBJ databases">
        <authorList>
            <person name="Lanie J.A."/>
            <person name="Ng W.-L."/>
            <person name="Kazmierczak K.M."/>
            <person name="Andrzejewski T.M."/>
            <person name="Davidsen T.M."/>
            <person name="Wayne K.J."/>
            <person name="Tettelin H."/>
            <person name="Glass J.I."/>
            <person name="Rusch D."/>
            <person name="Podicherti R."/>
            <person name="Tsui H.-C.T."/>
            <person name="Winkler M.E."/>
        </authorList>
    </citation>
    <scope>NUCLEOTIDE SEQUENCE</scope>
</reference>
<accession>A0A381N035</accession>
<name>A0A381N035_9ZZZZ</name>
<protein>
    <recommendedName>
        <fullName evidence="2">Peptidase MA-like domain-containing protein</fullName>
    </recommendedName>
</protein>
<dbReference type="AlphaFoldDB" id="A0A381N035"/>
<sequence length="1019" mass="117043">MKNFLIFFFFLVLVNNNSFSQLNKTETDDFDIVSLSIYHSYILSHATRCAQNALNFHRKLFDYEPREKISVLIQDFGDYGNGGATSIPRNIISTCISPMNYAFESSVAGERVFAIMNHELVHITALDNASKSDIFYQKFFGGKVENTNDHPISMFYSYLTSPRYYSPRWLHEGIAVFVETWMAGGTGNALGNYDEMFFRTRVFEDARIYSAQGLESEGTSADFMSKANSYYYGTRFMSYVAHEYGPTKLIEWIKRKDGSKRGFASNFKHVFGIQISDAWNSWIEFEKDFQNKNIGNLKLNSITEDELITEKALGGVSYAFYDKKRYKIYVAVNYPGKIPHIASIDLKTGNLERLKDIKGPALFNVTSLAYDEKNDLLFYTTDNSSNRDLNSYNLKTGESIMLQKNFHTGDLTFNKSDQSLWGVRHLNGYNTLVRIPKFNSENPNDYYTEWEQKYTLPYGHDIFDIDVSPDGSKLSAAVADYYGNQYLNIYDIETLDNENKDGIIYNEVFNFEVSSPQSFRYTEDGKYLIGSSFYSGVSNIFRVNTSTFEIDALSNGITGYFRPILIDDKKIFSFRYTSNGFLPVYVANKTVENVSSIEFLGNKTIQKHPELIDWKTDIPTSKTFENNKMNAKEGYYISRKEMKLNYAYPILIGYKNNMGVGYKFNFSDPFNFKSIDFSVSFTPNQWTNGSNDGEDKLSKNEQIHSSFSYSTTKFGGFLSGSYDFYASYNKANFYDLFGPTKRSRKGFNFGMDYNQSIIYDPPRQLDFDFGVGAYYGLDQSPEFQQINFSEEYNTNIFYNLHTSLTFKNLKRSVGAVDGEKGINASLNLSSSITEGKFYPKMYGNLDIGLQLPVNHTSLWFRNSLGNSFSKGYNPFTRFGFASFGNNYIDYLSSKMYRSTFSFPGVSYDSDKILIAKSFFKSMVELVLPPIRYRKLGFFNFFATYSSPSIFAGVLFSNDYNEYYSDPNIKEFFSNIGIQLDTKLVMFSHLSATFSFGWARAFDNNVDNTSYDEWMISLKF</sequence>
<proteinExistence type="predicted"/>
<gene>
    <name evidence="1" type="ORF">METZ01_LOCUS810</name>
</gene>
<evidence type="ECO:0000313" key="1">
    <source>
        <dbReference type="EMBL" id="SUZ47956.1"/>
    </source>
</evidence>